<name>A0A099KN36_COLPS</name>
<evidence type="ECO:0000313" key="3">
    <source>
        <dbReference type="EMBL" id="KGJ91357.1"/>
    </source>
</evidence>
<proteinExistence type="predicted"/>
<dbReference type="RefSeq" id="WP_033093987.1">
    <property type="nucleotide sequence ID" value="NZ_JQED01000029.1"/>
</dbReference>
<evidence type="ECO:0000313" key="4">
    <source>
        <dbReference type="Proteomes" id="UP000029843"/>
    </source>
</evidence>
<keyword evidence="2" id="KW-0812">Transmembrane</keyword>
<evidence type="ECO:0000256" key="2">
    <source>
        <dbReference type="SAM" id="Phobius"/>
    </source>
</evidence>
<dbReference type="OrthoDB" id="5600183at2"/>
<feature type="coiled-coil region" evidence="1">
    <location>
        <begin position="42"/>
        <end position="108"/>
    </location>
</feature>
<evidence type="ECO:0000256" key="1">
    <source>
        <dbReference type="SAM" id="Coils"/>
    </source>
</evidence>
<sequence precursor="true">MSLLAVPIIAVLALFLVLLTSTLLFVYLSKLKTKMEMLNVQMQSTSLLVDDLQTLNNKLQQELDEVVSRNERLATENEQVSKQLEHRIKSLQNQSIEQQQLLAQWQDSQGQDKFYNRAFKLAAKGADIEEIMSECELPRAEVEMLMSVYQQRARSK</sequence>
<accession>A0A099KN36</accession>
<feature type="transmembrane region" description="Helical" evidence="2">
    <location>
        <begin position="6"/>
        <end position="28"/>
    </location>
</feature>
<organism evidence="3 4">
    <name type="scientific">Colwellia psychrerythraea</name>
    <name type="common">Vibrio psychroerythus</name>
    <dbReference type="NCBI Taxonomy" id="28229"/>
    <lineage>
        <taxon>Bacteria</taxon>
        <taxon>Pseudomonadati</taxon>
        <taxon>Pseudomonadota</taxon>
        <taxon>Gammaproteobacteria</taxon>
        <taxon>Alteromonadales</taxon>
        <taxon>Colwelliaceae</taxon>
        <taxon>Colwellia</taxon>
    </lineage>
</organism>
<evidence type="ECO:0008006" key="5">
    <source>
        <dbReference type="Google" id="ProtNLM"/>
    </source>
</evidence>
<keyword evidence="1" id="KW-0175">Coiled coil</keyword>
<dbReference type="InterPro" id="IPR021244">
    <property type="entry name" value="DUF2802"/>
</dbReference>
<reference evidence="3 4" key="1">
    <citation type="submission" date="2014-08" db="EMBL/GenBank/DDBJ databases">
        <title>Genomic and Phenotypic Diversity of Colwellia psychrerythraea strains from Disparate Marine Basins.</title>
        <authorList>
            <person name="Techtmann S.M."/>
            <person name="Stelling S.C."/>
            <person name="Utturkar S.M."/>
            <person name="Alshibli N."/>
            <person name="Harris A."/>
            <person name="Brown S.D."/>
            <person name="Hazen T.C."/>
        </authorList>
    </citation>
    <scope>NUCLEOTIDE SEQUENCE [LARGE SCALE GENOMIC DNA]</scope>
    <source>
        <strain evidence="3 4">ND2E</strain>
    </source>
</reference>
<keyword evidence="2" id="KW-1133">Transmembrane helix</keyword>
<dbReference type="EMBL" id="JQED01000029">
    <property type="protein sequence ID" value="KGJ91357.1"/>
    <property type="molecule type" value="Genomic_DNA"/>
</dbReference>
<dbReference type="AlphaFoldDB" id="A0A099KN36"/>
<gene>
    <name evidence="3" type="ORF">ND2E_3222</name>
</gene>
<dbReference type="Proteomes" id="UP000029843">
    <property type="component" value="Unassembled WGS sequence"/>
</dbReference>
<dbReference type="Pfam" id="PF10975">
    <property type="entry name" value="DUF2802"/>
    <property type="match status" value="1"/>
</dbReference>
<keyword evidence="2" id="KW-0472">Membrane</keyword>
<protein>
    <recommendedName>
        <fullName evidence="5">DUF2802 domain-containing protein</fullName>
    </recommendedName>
</protein>
<dbReference type="PATRIC" id="fig|28229.4.peg.2272"/>
<comment type="caution">
    <text evidence="3">The sequence shown here is derived from an EMBL/GenBank/DDBJ whole genome shotgun (WGS) entry which is preliminary data.</text>
</comment>